<evidence type="ECO:0000256" key="1">
    <source>
        <dbReference type="SAM" id="SignalP"/>
    </source>
</evidence>
<organism evidence="3 4">
    <name type="scientific">Oncorhynchus tshawytscha</name>
    <name type="common">Chinook salmon</name>
    <name type="synonym">Salmo tshawytscha</name>
    <dbReference type="NCBI Taxonomy" id="74940"/>
    <lineage>
        <taxon>Eukaryota</taxon>
        <taxon>Metazoa</taxon>
        <taxon>Chordata</taxon>
        <taxon>Craniata</taxon>
        <taxon>Vertebrata</taxon>
        <taxon>Euteleostomi</taxon>
        <taxon>Actinopterygii</taxon>
        <taxon>Neopterygii</taxon>
        <taxon>Teleostei</taxon>
        <taxon>Protacanthopterygii</taxon>
        <taxon>Salmoniformes</taxon>
        <taxon>Salmonidae</taxon>
        <taxon>Salmoninae</taxon>
        <taxon>Oncorhynchus</taxon>
    </lineage>
</organism>
<name>A0A8C8LKI5_ONCTS</name>
<accession>A0A8C8LKI5</accession>
<dbReference type="PANTHER" id="PTHR44086:SF4">
    <property type="entry name" value="THIOSULFATE SULFURTRANSFERASE_RHODANESE-LIKE DOMAIN-CONTAINING PROTEIN 1-RELATED"/>
    <property type="match status" value="1"/>
</dbReference>
<reference evidence="3" key="1">
    <citation type="submission" date="2025-08" db="UniProtKB">
        <authorList>
            <consortium name="Ensembl"/>
        </authorList>
    </citation>
    <scope>IDENTIFICATION</scope>
</reference>
<keyword evidence="4" id="KW-1185">Reference proteome</keyword>
<keyword evidence="1" id="KW-0732">Signal</keyword>
<protein>
    <recommendedName>
        <fullName evidence="2">Rhodanese domain-containing protein</fullName>
    </recommendedName>
</protein>
<gene>
    <name evidence="3" type="primary">si:ch211-161h7.8</name>
</gene>
<feature type="domain" description="Rhodanese" evidence="2">
    <location>
        <begin position="64"/>
        <end position="166"/>
    </location>
</feature>
<dbReference type="GeneID" id="112247517"/>
<evidence type="ECO:0000313" key="4">
    <source>
        <dbReference type="Proteomes" id="UP000694402"/>
    </source>
</evidence>
<dbReference type="GeneTree" id="ENSGT00940000165845"/>
<dbReference type="Pfam" id="PF00581">
    <property type="entry name" value="Rhodanese"/>
    <property type="match status" value="1"/>
</dbReference>
<proteinExistence type="predicted"/>
<evidence type="ECO:0000313" key="3">
    <source>
        <dbReference type="Ensembl" id="ENSOTSP00005024706.2"/>
    </source>
</evidence>
<sequence length="194" mass="22073">MVNMVSGLLLRRIFLTVAETSSRVSLGMRGQWCGFTTSTTRFSEFSLPNPDSVVSYKQLKNMLSAHNVQLFDVRNQDEFMAGRIPDSVNIPLSQLEESLKLSPEHFQLQFEVKAPGKDDDNLVFHCQKGRRSAEALAIARQLGFNRARHYQGGYSEWAAHEGKMLLWHSRCHAGLRARRLRVCRPPRTNTEPEG</sequence>
<dbReference type="AlphaFoldDB" id="A0A8C8LKI5"/>
<dbReference type="Proteomes" id="UP000694402">
    <property type="component" value="Unassembled WGS sequence"/>
</dbReference>
<dbReference type="Ensembl" id="ENSOTST00005026707.2">
    <property type="protein sequence ID" value="ENSOTSP00005024706.2"/>
    <property type="gene ID" value="ENSOTSG00005079830.1"/>
</dbReference>
<dbReference type="InterPro" id="IPR001763">
    <property type="entry name" value="Rhodanese-like_dom"/>
</dbReference>
<dbReference type="RefSeq" id="XP_042164888.1">
    <property type="nucleotide sequence ID" value="XM_042308954.1"/>
</dbReference>
<feature type="signal peptide" evidence="1">
    <location>
        <begin position="1"/>
        <end position="18"/>
    </location>
</feature>
<dbReference type="PROSITE" id="PS50206">
    <property type="entry name" value="RHODANESE_3"/>
    <property type="match status" value="1"/>
</dbReference>
<reference evidence="3" key="2">
    <citation type="submission" date="2025-09" db="UniProtKB">
        <authorList>
            <consortium name="Ensembl"/>
        </authorList>
    </citation>
    <scope>IDENTIFICATION</scope>
</reference>
<evidence type="ECO:0000259" key="2">
    <source>
        <dbReference type="PROSITE" id="PS50206"/>
    </source>
</evidence>
<dbReference type="PANTHER" id="PTHR44086">
    <property type="entry name" value="THIOSULFATE SULFURTRANSFERASE RDL2, MITOCHONDRIAL-RELATED"/>
    <property type="match status" value="1"/>
</dbReference>
<dbReference type="SMART" id="SM00450">
    <property type="entry name" value="RHOD"/>
    <property type="match status" value="1"/>
</dbReference>
<feature type="chain" id="PRO_5044198510" description="Rhodanese domain-containing protein" evidence="1">
    <location>
        <begin position="19"/>
        <end position="194"/>
    </location>
</feature>